<evidence type="ECO:0000313" key="5">
    <source>
        <dbReference type="Proteomes" id="UP000663942"/>
    </source>
</evidence>
<feature type="region of interest" description="Disordered" evidence="2">
    <location>
        <begin position="28"/>
        <end position="67"/>
    </location>
</feature>
<sequence>MRFAFRRSALFAAASLIALGLAAPSLAQEATQTPPVQAEDPAEAAAREAAKAAGEAANSPDQTDDFDGEAIVITPRGDVDSQDPEIIIADAAETPAVPPIPAMWAPIPTDAEGRSAYGYYLAGRNALTSGEAEAGADYLARVERLTPEQPRVREQAFTAALLAGDLDDAGRIAPDGEGVSPVIVQAGRLVAAVQAFVHGDTRKADAMLKSSPIGEPHDRAGLYVQGWIAAAVGDWDRALALPPVELDPVSTLVARSNRAKLLERRRRFDEADAEWRDLTSHAIASRLFRLPYGEFLERRGKRDLALVQYDAAIAAGANDRATTQARARVLAKGRAPAFPSWRQGAAQALRIAADQAIAQRALEFGVVYLRLALNLAPDDQTRLMIGQTLEQAGLEAASRAALGAIGPRDVELFTAARVQSALSLEKDGQSEAALSELRHAAAARPDEAGVAYLLAGQLVQMKRFDEALTVLNGPLLNVADQGFEVNFLRGAAYEALNRKPEAEAELWAALQKQPNNPTVLNYLGYLWVDSGARVQEGAEMIARAFAADPSDGNIQDSLGWAQYRQGQFEAAVETLEQAVAKEPANAEINDHLGDAYWAVGRQREAGFQWNRVLTLEVEAERKAEVETKLRDKLGQAPTDDSGAGVSD</sequence>
<organism evidence="4 5">
    <name type="scientific">Brevundimonas pondensis</name>
    <dbReference type="NCBI Taxonomy" id="2774189"/>
    <lineage>
        <taxon>Bacteria</taxon>
        <taxon>Pseudomonadati</taxon>
        <taxon>Pseudomonadota</taxon>
        <taxon>Alphaproteobacteria</taxon>
        <taxon>Caulobacterales</taxon>
        <taxon>Caulobacteraceae</taxon>
        <taxon>Brevundimonas</taxon>
    </lineage>
</organism>
<protein>
    <submittedName>
        <fullName evidence="4">Tetratricopeptide repeat protein</fullName>
    </submittedName>
</protein>
<proteinExistence type="predicted"/>
<dbReference type="SMART" id="SM00028">
    <property type="entry name" value="TPR"/>
    <property type="match status" value="2"/>
</dbReference>
<evidence type="ECO:0000256" key="3">
    <source>
        <dbReference type="SAM" id="SignalP"/>
    </source>
</evidence>
<evidence type="ECO:0000256" key="1">
    <source>
        <dbReference type="PROSITE-ProRule" id="PRU00339"/>
    </source>
</evidence>
<dbReference type="SUPFAM" id="SSF48452">
    <property type="entry name" value="TPR-like"/>
    <property type="match status" value="2"/>
</dbReference>
<dbReference type="PROSITE" id="PS50005">
    <property type="entry name" value="TPR"/>
    <property type="match status" value="1"/>
</dbReference>
<feature type="chain" id="PRO_5046877627" evidence="3">
    <location>
        <begin position="28"/>
        <end position="647"/>
    </location>
</feature>
<dbReference type="InterPro" id="IPR019734">
    <property type="entry name" value="TPR_rpt"/>
</dbReference>
<dbReference type="InterPro" id="IPR011990">
    <property type="entry name" value="TPR-like_helical_dom_sf"/>
</dbReference>
<accession>A0ABX7SGY5</accession>
<feature type="signal peptide" evidence="3">
    <location>
        <begin position="1"/>
        <end position="27"/>
    </location>
</feature>
<feature type="region of interest" description="Disordered" evidence="2">
    <location>
        <begin position="626"/>
        <end position="647"/>
    </location>
</feature>
<keyword evidence="1" id="KW-0802">TPR repeat</keyword>
<feature type="repeat" description="TPR" evidence="1">
    <location>
        <begin position="552"/>
        <end position="585"/>
    </location>
</feature>
<dbReference type="EMBL" id="CP062006">
    <property type="protein sequence ID" value="QTC86869.1"/>
    <property type="molecule type" value="Genomic_DNA"/>
</dbReference>
<dbReference type="RefSeq" id="WP_207822636.1">
    <property type="nucleotide sequence ID" value="NZ_CP062006.1"/>
</dbReference>
<name>A0ABX7SGY5_9CAUL</name>
<dbReference type="Pfam" id="PF13414">
    <property type="entry name" value="TPR_11"/>
    <property type="match status" value="1"/>
</dbReference>
<dbReference type="PANTHER" id="PTHR12558:SF13">
    <property type="entry name" value="CELL DIVISION CYCLE PROTEIN 27 HOMOLOG"/>
    <property type="match status" value="1"/>
</dbReference>
<dbReference type="Gene3D" id="1.25.40.10">
    <property type="entry name" value="Tetratricopeptide repeat domain"/>
    <property type="match status" value="3"/>
</dbReference>
<gene>
    <name evidence="4" type="ORF">IFE19_12075</name>
</gene>
<evidence type="ECO:0000256" key="2">
    <source>
        <dbReference type="SAM" id="MobiDB-lite"/>
    </source>
</evidence>
<dbReference type="PANTHER" id="PTHR12558">
    <property type="entry name" value="CELL DIVISION CYCLE 16,23,27"/>
    <property type="match status" value="1"/>
</dbReference>
<dbReference type="Proteomes" id="UP000663942">
    <property type="component" value="Chromosome"/>
</dbReference>
<keyword evidence="3" id="KW-0732">Signal</keyword>
<reference evidence="4 5" key="1">
    <citation type="submission" date="2020-09" db="EMBL/GenBank/DDBJ databases">
        <title>Brevundimonas sp. LVF1 isolated from an oligotrophic pond in Goettingen, Germany.</title>
        <authorList>
            <person name="Friedrich I."/>
            <person name="Klassen A."/>
            <person name="Neubauer H."/>
            <person name="Schneider D."/>
            <person name="Hertel R."/>
            <person name="Daniel R."/>
        </authorList>
    </citation>
    <scope>NUCLEOTIDE SEQUENCE [LARGE SCALE GENOMIC DNA]</scope>
    <source>
        <strain evidence="4 5">LVF1</strain>
    </source>
</reference>
<evidence type="ECO:0000313" key="4">
    <source>
        <dbReference type="EMBL" id="QTC86869.1"/>
    </source>
</evidence>
<keyword evidence="5" id="KW-1185">Reference proteome</keyword>